<comment type="similarity">
    <text evidence="6">Belongs to the archaeal Rpo3/eukaryotic RPB3 RNA polymerase subunit family.</text>
</comment>
<dbReference type="GO" id="GO:0005736">
    <property type="term" value="C:RNA polymerase I complex"/>
    <property type="evidence" value="ECO:0007669"/>
    <property type="project" value="TreeGrafter"/>
</dbReference>
<dbReference type="InterPro" id="IPR036603">
    <property type="entry name" value="RBP11-like"/>
</dbReference>
<name>A0AAJ7WI71_9ACAR</name>
<evidence type="ECO:0000256" key="4">
    <source>
        <dbReference type="ARBA" id="ARBA00023163"/>
    </source>
</evidence>
<dbReference type="GO" id="GO:0005666">
    <property type="term" value="C:RNA polymerase III complex"/>
    <property type="evidence" value="ECO:0007669"/>
    <property type="project" value="TreeGrafter"/>
</dbReference>
<proteinExistence type="inferred from homology"/>
<accession>A0AAJ7WI71</accession>
<dbReference type="InterPro" id="IPR011263">
    <property type="entry name" value="DNA-dir_RNA_pol_RpoA/D/Rpb3"/>
</dbReference>
<comment type="subcellular location">
    <subcellularLocation>
        <location evidence="1">Nucleus</location>
    </subcellularLocation>
</comment>
<evidence type="ECO:0000313" key="9">
    <source>
        <dbReference type="RefSeq" id="XP_028967890.1"/>
    </source>
</evidence>
<dbReference type="KEGG" id="goe:114828338"/>
<dbReference type="GO" id="GO:0006351">
    <property type="term" value="P:DNA-templated transcription"/>
    <property type="evidence" value="ECO:0007669"/>
    <property type="project" value="InterPro"/>
</dbReference>
<dbReference type="RefSeq" id="XP_028967890.1">
    <property type="nucleotide sequence ID" value="XM_029112057.1"/>
</dbReference>
<evidence type="ECO:0000256" key="2">
    <source>
        <dbReference type="ARBA" id="ARBA00022083"/>
    </source>
</evidence>
<dbReference type="HAMAP" id="MF_00320">
    <property type="entry name" value="RNApol_arch_Rpo3"/>
    <property type="match status" value="1"/>
</dbReference>
<dbReference type="InterPro" id="IPR022842">
    <property type="entry name" value="RNAP_Rpo3/Rpb3/RPAC1"/>
</dbReference>
<dbReference type="SUPFAM" id="SSF56553">
    <property type="entry name" value="Insert subdomain of RNA polymerase alpha subunit"/>
    <property type="match status" value="1"/>
</dbReference>
<gene>
    <name evidence="9" type="primary">LOC114828338</name>
</gene>
<dbReference type="InterPro" id="IPR036643">
    <property type="entry name" value="RNApol_insert_sf"/>
</dbReference>
<evidence type="ECO:0000256" key="6">
    <source>
        <dbReference type="ARBA" id="ARBA00025804"/>
    </source>
</evidence>
<dbReference type="PANTHER" id="PTHR11800:SF13">
    <property type="entry name" value="DNA-DIRECTED RNA POLYMERASES I AND III SUBUNIT RPAC1"/>
    <property type="match status" value="1"/>
</dbReference>
<dbReference type="SMART" id="SM00662">
    <property type="entry name" value="RPOLD"/>
    <property type="match status" value="1"/>
</dbReference>
<keyword evidence="8" id="KW-1185">Reference proteome</keyword>
<dbReference type="Gene3D" id="3.30.1360.10">
    <property type="entry name" value="RNA polymerase, RBP11-like subunit"/>
    <property type="match status" value="1"/>
</dbReference>
<evidence type="ECO:0000256" key="3">
    <source>
        <dbReference type="ARBA" id="ARBA00022478"/>
    </source>
</evidence>
<evidence type="ECO:0000256" key="1">
    <source>
        <dbReference type="ARBA" id="ARBA00004123"/>
    </source>
</evidence>
<dbReference type="GO" id="GO:0003899">
    <property type="term" value="F:DNA-directed RNA polymerase activity"/>
    <property type="evidence" value="ECO:0007669"/>
    <property type="project" value="InterPro"/>
</dbReference>
<dbReference type="InterPro" id="IPR050518">
    <property type="entry name" value="Rpo3/RPB3_RNA_Pol_subunit"/>
</dbReference>
<protein>
    <recommendedName>
        <fullName evidence="2">DNA-directed RNA polymerases I and III subunit RPAC1</fullName>
    </recommendedName>
</protein>
<reference evidence="9" key="1">
    <citation type="submission" date="2025-08" db="UniProtKB">
        <authorList>
            <consortium name="RefSeq"/>
        </authorList>
    </citation>
    <scope>IDENTIFICATION</scope>
</reference>
<sequence length="347" mass="39023">MVKMEPREAEVTIGSHQQSNIRLSEAYGEGSQAYSLADFRRKLRMSVVKCTDEDLEFDIIGVDPAIANAIRRILIAEVPTMAADRITLINNTSFIHDKDLTNRIGLVPIRVDSRLFENRNPEQPASSQDTVVFELHIRCTKNLQAAQDSTLPKDIYSNSSVYSGHLTWVPLEGQEMLFAKNPPKPIHDDILIAKLRPGQEIDMKIEYLKGIGKTHAKFSPVATASYRLLPVIEILEDVCGEAARRLKNSFSKGVVEIEKRNGVDVAKIVNPRMDTCSRNVLMHDDLAEKVRLGRKLDHFIFSVESVGMLPSDILVKESIKVMLGKCKSFLDQIERVRGKRKNANGHH</sequence>
<evidence type="ECO:0000256" key="5">
    <source>
        <dbReference type="ARBA" id="ARBA00023242"/>
    </source>
</evidence>
<dbReference type="PANTHER" id="PTHR11800">
    <property type="entry name" value="DNA-DIRECTED RNA POLYMERASE"/>
    <property type="match status" value="1"/>
</dbReference>
<dbReference type="CTD" id="9533"/>
<dbReference type="FunFam" id="2.170.120.12:FF:000003">
    <property type="entry name" value="Dna-directed rna polymerases i and iii subunit"/>
    <property type="match status" value="1"/>
</dbReference>
<dbReference type="GeneID" id="114828338"/>
<keyword evidence="4" id="KW-0804">Transcription</keyword>
<dbReference type="Pfam" id="PF01000">
    <property type="entry name" value="RNA_pol_A_bac"/>
    <property type="match status" value="1"/>
</dbReference>
<dbReference type="InterPro" id="IPR011262">
    <property type="entry name" value="DNA-dir_RNA_pol_insert"/>
</dbReference>
<keyword evidence="5" id="KW-0539">Nucleus</keyword>
<dbReference type="Gene3D" id="2.170.120.12">
    <property type="entry name" value="DNA-directed RNA polymerase, insert domain"/>
    <property type="match status" value="1"/>
</dbReference>
<organism evidence="8 9">
    <name type="scientific">Galendromus occidentalis</name>
    <name type="common">western predatory mite</name>
    <dbReference type="NCBI Taxonomy" id="34638"/>
    <lineage>
        <taxon>Eukaryota</taxon>
        <taxon>Metazoa</taxon>
        <taxon>Ecdysozoa</taxon>
        <taxon>Arthropoda</taxon>
        <taxon>Chelicerata</taxon>
        <taxon>Arachnida</taxon>
        <taxon>Acari</taxon>
        <taxon>Parasitiformes</taxon>
        <taxon>Mesostigmata</taxon>
        <taxon>Gamasina</taxon>
        <taxon>Phytoseioidea</taxon>
        <taxon>Phytoseiidae</taxon>
        <taxon>Typhlodrominae</taxon>
        <taxon>Galendromus</taxon>
    </lineage>
</organism>
<keyword evidence="3 9" id="KW-0240">DNA-directed RNA polymerase</keyword>
<evidence type="ECO:0000259" key="7">
    <source>
        <dbReference type="SMART" id="SM00662"/>
    </source>
</evidence>
<dbReference type="AlphaFoldDB" id="A0AAJ7WI71"/>
<evidence type="ECO:0000313" key="8">
    <source>
        <dbReference type="Proteomes" id="UP000694867"/>
    </source>
</evidence>
<feature type="domain" description="DNA-directed RNA polymerase RpoA/D/Rpb3-type" evidence="7">
    <location>
        <begin position="54"/>
        <end position="332"/>
    </location>
</feature>
<dbReference type="Pfam" id="PF01193">
    <property type="entry name" value="RNA_pol_L"/>
    <property type="match status" value="1"/>
</dbReference>
<dbReference type="SUPFAM" id="SSF55257">
    <property type="entry name" value="RBP11-like subunits of RNA polymerase"/>
    <property type="match status" value="1"/>
</dbReference>
<dbReference type="CDD" id="cd07032">
    <property type="entry name" value="RNAP_I_II_AC40"/>
    <property type="match status" value="1"/>
</dbReference>
<dbReference type="GO" id="GO:0046983">
    <property type="term" value="F:protein dimerization activity"/>
    <property type="evidence" value="ECO:0007669"/>
    <property type="project" value="InterPro"/>
</dbReference>
<dbReference type="InterPro" id="IPR033901">
    <property type="entry name" value="RNAPI/III_AC40"/>
</dbReference>
<dbReference type="Proteomes" id="UP000694867">
    <property type="component" value="Unplaced"/>
</dbReference>